<feature type="transmembrane region" description="Helical" evidence="10">
    <location>
        <begin position="345"/>
        <end position="368"/>
    </location>
</feature>
<feature type="domain" description="Major facilitator superfamily (MFS) profile" evidence="11">
    <location>
        <begin position="30"/>
        <end position="464"/>
    </location>
</feature>
<feature type="transmembrane region" description="Helical" evidence="10">
    <location>
        <begin position="374"/>
        <end position="399"/>
    </location>
</feature>
<dbReference type="AlphaFoldDB" id="A0A138A8U1"/>
<evidence type="ECO:0000256" key="3">
    <source>
        <dbReference type="ARBA" id="ARBA00022448"/>
    </source>
</evidence>
<proteinExistence type="inferred from homology"/>
<evidence type="ECO:0000256" key="1">
    <source>
        <dbReference type="ARBA" id="ARBA00004651"/>
    </source>
</evidence>
<dbReference type="Pfam" id="PF00083">
    <property type="entry name" value="Sugar_tr"/>
    <property type="match status" value="1"/>
</dbReference>
<keyword evidence="3 8" id="KW-0813">Transport</keyword>
<evidence type="ECO:0000256" key="5">
    <source>
        <dbReference type="ARBA" id="ARBA00022692"/>
    </source>
</evidence>
<feature type="transmembrane region" description="Helical" evidence="10">
    <location>
        <begin position="97"/>
        <end position="117"/>
    </location>
</feature>
<dbReference type="SUPFAM" id="SSF103473">
    <property type="entry name" value="MFS general substrate transporter"/>
    <property type="match status" value="1"/>
</dbReference>
<comment type="similarity">
    <text evidence="2 8">Belongs to the major facilitator superfamily. Sugar transporter (TC 2.A.1.1) family.</text>
</comment>
<evidence type="ECO:0000256" key="8">
    <source>
        <dbReference type="RuleBase" id="RU003346"/>
    </source>
</evidence>
<dbReference type="InterPro" id="IPR005828">
    <property type="entry name" value="MFS_sugar_transport-like"/>
</dbReference>
<dbReference type="InterPro" id="IPR020846">
    <property type="entry name" value="MFS_dom"/>
</dbReference>
<dbReference type="InterPro" id="IPR050360">
    <property type="entry name" value="MFS_Sugar_Transporters"/>
</dbReference>
<protein>
    <submittedName>
        <fullName evidence="12">MFS transporter</fullName>
    </submittedName>
</protein>
<dbReference type="PANTHER" id="PTHR48022">
    <property type="entry name" value="PLASTIDIC GLUCOSE TRANSPORTER 4"/>
    <property type="match status" value="1"/>
</dbReference>
<evidence type="ECO:0000259" key="11">
    <source>
        <dbReference type="PROSITE" id="PS50850"/>
    </source>
</evidence>
<keyword evidence="6 10" id="KW-1133">Transmembrane helix</keyword>
<feature type="transmembrane region" description="Helical" evidence="10">
    <location>
        <begin position="29"/>
        <end position="48"/>
    </location>
</feature>
<sequence>MTHGSTGTPEGGTALPALRPGPHQRRMDLVAVVATFGGLLFGYDTGVLNGALEPMKHDLGLTTTTEGLVVSTLLVGAAVGALVCGRLADAIGRRRTMIILAVVFFVGTMGAVFANSLGVMLPARFILGLAVGGASVVVPVYLSELAPTERRGALGGRNELAIVVGQLLAFVINAIIAAVWPPLSDSNPDGHAGVWRIMLAVCAVPAICLFIGMLRMPESPRWYISKGRHDDALAVLMQVRTEDRARAEMAEVEHLAHEEEAAQTGGWADLAIPWVRRIMLAAVILAIAQQLTGINSVMYYGTEMLKTAGFSDSAAPIANIFMGVSAVVGSAICLFVLIDRVPRRTLIILGMIGVTVCHGLTVLSALVLPDGKVQAYAVLIFVALFVLAMQTALNVPVWVCLSELFPLRLRGFGMGLSVLVLWLTNALVGQLFPTLIKVGGIVGTYGTFFVVCALFGFLIYKTLPNTSGRSLEDLEESFSRGDFR</sequence>
<dbReference type="PRINTS" id="PR00171">
    <property type="entry name" value="SUGRTRNSPORT"/>
</dbReference>
<feature type="transmembrane region" description="Helical" evidence="10">
    <location>
        <begin position="411"/>
        <end position="432"/>
    </location>
</feature>
<dbReference type="STRING" id="239498.AXK60_10760"/>
<evidence type="ECO:0000313" key="12">
    <source>
        <dbReference type="EMBL" id="KXP06862.1"/>
    </source>
</evidence>
<dbReference type="PANTHER" id="PTHR48022:SF2">
    <property type="entry name" value="PLASTIDIC GLUCOSE TRANSPORTER 4"/>
    <property type="match status" value="1"/>
</dbReference>
<feature type="transmembrane region" description="Helical" evidence="10">
    <location>
        <begin position="320"/>
        <end position="338"/>
    </location>
</feature>
<comment type="subcellular location">
    <subcellularLocation>
        <location evidence="1">Cell membrane</location>
        <topology evidence="1">Multi-pass membrane protein</topology>
    </subcellularLocation>
</comment>
<feature type="transmembrane region" description="Helical" evidence="10">
    <location>
        <begin position="193"/>
        <end position="214"/>
    </location>
</feature>
<evidence type="ECO:0000256" key="6">
    <source>
        <dbReference type="ARBA" id="ARBA00022989"/>
    </source>
</evidence>
<evidence type="ECO:0000256" key="10">
    <source>
        <dbReference type="SAM" id="Phobius"/>
    </source>
</evidence>
<dbReference type="InterPro" id="IPR036259">
    <property type="entry name" value="MFS_trans_sf"/>
</dbReference>
<feature type="transmembrane region" description="Helical" evidence="10">
    <location>
        <begin position="162"/>
        <end position="181"/>
    </location>
</feature>
<dbReference type="InterPro" id="IPR005829">
    <property type="entry name" value="Sugar_transporter_CS"/>
</dbReference>
<evidence type="ECO:0000256" key="2">
    <source>
        <dbReference type="ARBA" id="ARBA00010992"/>
    </source>
</evidence>
<dbReference type="InterPro" id="IPR047984">
    <property type="entry name" value="XylE-like"/>
</dbReference>
<evidence type="ECO:0000313" key="13">
    <source>
        <dbReference type="Proteomes" id="UP000070258"/>
    </source>
</evidence>
<dbReference type="EMBL" id="LSRF01000056">
    <property type="protein sequence ID" value="KXP06862.1"/>
    <property type="molecule type" value="Genomic_DNA"/>
</dbReference>
<gene>
    <name evidence="12" type="ORF">AXK60_10760</name>
</gene>
<dbReference type="CDD" id="cd17359">
    <property type="entry name" value="MFS_XylE_like"/>
    <property type="match status" value="1"/>
</dbReference>
<reference evidence="13" key="1">
    <citation type="submission" date="2016-02" db="EMBL/GenBank/DDBJ databases">
        <authorList>
            <person name="Wen L."/>
            <person name="He K."/>
            <person name="Yang H."/>
        </authorList>
    </citation>
    <scope>NUCLEOTIDE SEQUENCE [LARGE SCALE GENOMIC DNA]</scope>
    <source>
        <strain evidence="13">JCM 15929</strain>
    </source>
</reference>
<dbReference type="InterPro" id="IPR003663">
    <property type="entry name" value="Sugar/inositol_transpt"/>
</dbReference>
<comment type="caution">
    <text evidence="12">The sequence shown here is derived from an EMBL/GenBank/DDBJ whole genome shotgun (WGS) entry which is preliminary data.</text>
</comment>
<dbReference type="NCBIfam" id="TIGR00879">
    <property type="entry name" value="SP"/>
    <property type="match status" value="1"/>
</dbReference>
<evidence type="ECO:0000256" key="4">
    <source>
        <dbReference type="ARBA" id="ARBA00022475"/>
    </source>
</evidence>
<dbReference type="RefSeq" id="WP_068572863.1">
    <property type="nucleotide sequence ID" value="NZ_LSRF01000056.1"/>
</dbReference>
<dbReference type="PROSITE" id="PS00217">
    <property type="entry name" value="SUGAR_TRANSPORT_2"/>
    <property type="match status" value="1"/>
</dbReference>
<dbReference type="PROSITE" id="PS50850">
    <property type="entry name" value="MFS"/>
    <property type="match status" value="1"/>
</dbReference>
<name>A0A138A8U1_9ACTN</name>
<dbReference type="Gene3D" id="1.20.1250.20">
    <property type="entry name" value="MFS general substrate transporter like domains"/>
    <property type="match status" value="1"/>
</dbReference>
<feature type="region of interest" description="Disordered" evidence="9">
    <location>
        <begin position="1"/>
        <end position="21"/>
    </location>
</feature>
<feature type="transmembrane region" description="Helical" evidence="10">
    <location>
        <begin position="123"/>
        <end position="142"/>
    </location>
</feature>
<accession>A0A138A8U1</accession>
<evidence type="ECO:0000256" key="7">
    <source>
        <dbReference type="ARBA" id="ARBA00023136"/>
    </source>
</evidence>
<dbReference type="GO" id="GO:0005351">
    <property type="term" value="F:carbohydrate:proton symporter activity"/>
    <property type="evidence" value="ECO:0007669"/>
    <property type="project" value="TreeGrafter"/>
</dbReference>
<dbReference type="Proteomes" id="UP000070258">
    <property type="component" value="Unassembled WGS sequence"/>
</dbReference>
<feature type="transmembrane region" description="Helical" evidence="10">
    <location>
        <begin position="438"/>
        <end position="460"/>
    </location>
</feature>
<keyword evidence="4" id="KW-1003">Cell membrane</keyword>
<organism evidence="12 13">
    <name type="scientific">Tsukamurella pseudospumae</name>
    <dbReference type="NCBI Taxonomy" id="239498"/>
    <lineage>
        <taxon>Bacteria</taxon>
        <taxon>Bacillati</taxon>
        <taxon>Actinomycetota</taxon>
        <taxon>Actinomycetes</taxon>
        <taxon>Mycobacteriales</taxon>
        <taxon>Tsukamurellaceae</taxon>
        <taxon>Tsukamurella</taxon>
    </lineage>
</organism>
<feature type="transmembrane region" description="Helical" evidence="10">
    <location>
        <begin position="278"/>
        <end position="300"/>
    </location>
</feature>
<keyword evidence="5 10" id="KW-0812">Transmembrane</keyword>
<evidence type="ECO:0000256" key="9">
    <source>
        <dbReference type="SAM" id="MobiDB-lite"/>
    </source>
</evidence>
<keyword evidence="7 10" id="KW-0472">Membrane</keyword>
<feature type="transmembrane region" description="Helical" evidence="10">
    <location>
        <begin position="68"/>
        <end position="85"/>
    </location>
</feature>
<dbReference type="GO" id="GO:0005886">
    <property type="term" value="C:plasma membrane"/>
    <property type="evidence" value="ECO:0007669"/>
    <property type="project" value="UniProtKB-SubCell"/>
</dbReference>